<dbReference type="SUPFAM" id="SSF48498">
    <property type="entry name" value="Tetracyclin repressor-like, C-terminal domain"/>
    <property type="match status" value="1"/>
</dbReference>
<dbReference type="InterPro" id="IPR009057">
    <property type="entry name" value="Homeodomain-like_sf"/>
</dbReference>
<dbReference type="EMBL" id="JADBEJ010000004">
    <property type="protein sequence ID" value="MBE1576597.1"/>
    <property type="molecule type" value="Genomic_DNA"/>
</dbReference>
<evidence type="ECO:0000256" key="1">
    <source>
        <dbReference type="ARBA" id="ARBA00023015"/>
    </source>
</evidence>
<keyword evidence="1" id="KW-0805">Transcription regulation</keyword>
<keyword evidence="7" id="KW-1185">Reference proteome</keyword>
<organism evidence="6 7">
    <name type="scientific">Amycolatopsis roodepoortensis</name>
    <dbReference type="NCBI Taxonomy" id="700274"/>
    <lineage>
        <taxon>Bacteria</taxon>
        <taxon>Bacillati</taxon>
        <taxon>Actinomycetota</taxon>
        <taxon>Actinomycetes</taxon>
        <taxon>Pseudonocardiales</taxon>
        <taxon>Pseudonocardiaceae</taxon>
        <taxon>Amycolatopsis</taxon>
    </lineage>
</organism>
<dbReference type="PANTHER" id="PTHR30055">
    <property type="entry name" value="HTH-TYPE TRANSCRIPTIONAL REGULATOR RUTR"/>
    <property type="match status" value="1"/>
</dbReference>
<dbReference type="InterPro" id="IPR001647">
    <property type="entry name" value="HTH_TetR"/>
</dbReference>
<dbReference type="PROSITE" id="PS50977">
    <property type="entry name" value="HTH_TETR_2"/>
    <property type="match status" value="1"/>
</dbReference>
<feature type="domain" description="HTH tetR-type" evidence="5">
    <location>
        <begin position="2"/>
        <end position="62"/>
    </location>
</feature>
<dbReference type="SUPFAM" id="SSF46689">
    <property type="entry name" value="Homeodomain-like"/>
    <property type="match status" value="1"/>
</dbReference>
<sequence>MALSREKVLDAALRLAGEQGLAGLSMRKLAADVGVEAMSLYNHVANKGDLLDGLTARVFESVPLPEPGPWDERLRALTHGLYAAFSRHPVVVRALATDAANPRSAGALKFIDAMFSALLDAGLDERGAARGYRSLIGLVFGAVLTETVGLSGVPDPSDLERAEPVVAWFQRSVTADGLPSLHRALPSLLDGDCLQDFEFQLDLLIGGLRASVR</sequence>
<dbReference type="InterPro" id="IPR004111">
    <property type="entry name" value="Repressor_TetR_C"/>
</dbReference>
<dbReference type="Gene3D" id="1.10.357.10">
    <property type="entry name" value="Tetracycline Repressor, domain 2"/>
    <property type="match status" value="1"/>
</dbReference>
<dbReference type="PRINTS" id="PR00455">
    <property type="entry name" value="HTHTETR"/>
</dbReference>
<dbReference type="Pfam" id="PF02909">
    <property type="entry name" value="TetR_C_1"/>
    <property type="match status" value="1"/>
</dbReference>
<evidence type="ECO:0000256" key="4">
    <source>
        <dbReference type="PROSITE-ProRule" id="PRU00335"/>
    </source>
</evidence>
<evidence type="ECO:0000256" key="2">
    <source>
        <dbReference type="ARBA" id="ARBA00023125"/>
    </source>
</evidence>
<evidence type="ECO:0000313" key="6">
    <source>
        <dbReference type="EMBL" id="MBE1576597.1"/>
    </source>
</evidence>
<evidence type="ECO:0000313" key="7">
    <source>
        <dbReference type="Proteomes" id="UP000656548"/>
    </source>
</evidence>
<name>A0ABR9L8A9_9PSEU</name>
<dbReference type="InterPro" id="IPR036271">
    <property type="entry name" value="Tet_transcr_reg_TetR-rel_C_sf"/>
</dbReference>
<gene>
    <name evidence="6" type="ORF">H4W30_003644</name>
</gene>
<comment type="caution">
    <text evidence="6">The sequence shown here is derived from an EMBL/GenBank/DDBJ whole genome shotgun (WGS) entry which is preliminary data.</text>
</comment>
<dbReference type="PANTHER" id="PTHR30055:SF151">
    <property type="entry name" value="TRANSCRIPTIONAL REGULATORY PROTEIN"/>
    <property type="match status" value="1"/>
</dbReference>
<evidence type="ECO:0000259" key="5">
    <source>
        <dbReference type="PROSITE" id="PS50977"/>
    </source>
</evidence>
<dbReference type="RefSeq" id="WP_192743831.1">
    <property type="nucleotide sequence ID" value="NZ_JADBEJ010000004.1"/>
</dbReference>
<evidence type="ECO:0000256" key="3">
    <source>
        <dbReference type="ARBA" id="ARBA00023163"/>
    </source>
</evidence>
<protein>
    <submittedName>
        <fullName evidence="6">AcrR family transcriptional regulator</fullName>
    </submittedName>
</protein>
<dbReference type="InterPro" id="IPR050109">
    <property type="entry name" value="HTH-type_TetR-like_transc_reg"/>
</dbReference>
<dbReference type="Gene3D" id="1.10.10.60">
    <property type="entry name" value="Homeodomain-like"/>
    <property type="match status" value="1"/>
</dbReference>
<proteinExistence type="predicted"/>
<dbReference type="Pfam" id="PF00440">
    <property type="entry name" value="TetR_N"/>
    <property type="match status" value="1"/>
</dbReference>
<feature type="DNA-binding region" description="H-T-H motif" evidence="4">
    <location>
        <begin position="25"/>
        <end position="44"/>
    </location>
</feature>
<accession>A0ABR9L8A9</accession>
<dbReference type="Proteomes" id="UP000656548">
    <property type="component" value="Unassembled WGS sequence"/>
</dbReference>
<reference evidence="6 7" key="1">
    <citation type="submission" date="2020-10" db="EMBL/GenBank/DDBJ databases">
        <title>Sequencing the genomes of 1000 actinobacteria strains.</title>
        <authorList>
            <person name="Klenk H.-P."/>
        </authorList>
    </citation>
    <scope>NUCLEOTIDE SEQUENCE [LARGE SCALE GENOMIC DNA]</scope>
    <source>
        <strain evidence="6 7">DSM 46661</strain>
    </source>
</reference>
<keyword evidence="2 4" id="KW-0238">DNA-binding</keyword>
<keyword evidence="3" id="KW-0804">Transcription</keyword>